<dbReference type="HOGENOM" id="CLU_3131086_0_0_3"/>
<keyword evidence="2" id="KW-1185">Reference proteome</keyword>
<gene>
    <name evidence="1" type="ordered locus">AM1_B0358</name>
</gene>
<organism evidence="1 2">
    <name type="scientific">Acaryochloris marina (strain MBIC 11017)</name>
    <dbReference type="NCBI Taxonomy" id="329726"/>
    <lineage>
        <taxon>Bacteria</taxon>
        <taxon>Bacillati</taxon>
        <taxon>Cyanobacteriota</taxon>
        <taxon>Cyanophyceae</taxon>
        <taxon>Acaryochloridales</taxon>
        <taxon>Acaryochloridaceae</taxon>
        <taxon>Acaryochloris</taxon>
    </lineage>
</organism>
<dbReference type="KEGG" id="amr:AM1_B0358"/>
<dbReference type="AlphaFoldDB" id="A8ZLP9"/>
<keyword evidence="1" id="KW-0614">Plasmid</keyword>
<evidence type="ECO:0000313" key="1">
    <source>
        <dbReference type="EMBL" id="ABW32076.1"/>
    </source>
</evidence>
<dbReference type="Proteomes" id="UP000000268">
    <property type="component" value="Plasmid pREB2"/>
</dbReference>
<dbReference type="EMBL" id="CP000839">
    <property type="protein sequence ID" value="ABW32076.1"/>
    <property type="molecule type" value="Genomic_DNA"/>
</dbReference>
<geneLocation type="plasmid" evidence="1 2">
    <name>pREB2</name>
</geneLocation>
<name>A8ZLP9_ACAM1</name>
<protein>
    <submittedName>
        <fullName evidence="1">Uncharacterized protein</fullName>
    </submittedName>
</protein>
<accession>A8ZLP9</accession>
<proteinExistence type="predicted"/>
<evidence type="ECO:0000313" key="2">
    <source>
        <dbReference type="Proteomes" id="UP000000268"/>
    </source>
</evidence>
<sequence length="49" mass="5775">MHKKILRFLVFAFSQGTLPISYNEEKRFLSKLTDWEGNIFHTCLLAWGS</sequence>
<reference evidence="1 2" key="1">
    <citation type="journal article" date="2008" name="Proc. Natl. Acad. Sci. U.S.A.">
        <title>Niche adaptation and genome expansion in the chlorophyll d-producing cyanobacterium Acaryochloris marina.</title>
        <authorList>
            <person name="Swingley W.D."/>
            <person name="Chen M."/>
            <person name="Cheung P.C."/>
            <person name="Conrad A.L."/>
            <person name="Dejesa L.C."/>
            <person name="Hao J."/>
            <person name="Honchak B.M."/>
            <person name="Karbach L.E."/>
            <person name="Kurdoglu A."/>
            <person name="Lahiri S."/>
            <person name="Mastrian S.D."/>
            <person name="Miyashita H."/>
            <person name="Page L."/>
            <person name="Ramakrishna P."/>
            <person name="Satoh S."/>
            <person name="Sattley W.M."/>
            <person name="Shimada Y."/>
            <person name="Taylor H.L."/>
            <person name="Tomo T."/>
            <person name="Tsuchiya T."/>
            <person name="Wang Z.T."/>
            <person name="Raymond J."/>
            <person name="Mimuro M."/>
            <person name="Blankenship R.E."/>
            <person name="Touchman J.W."/>
        </authorList>
    </citation>
    <scope>NUCLEOTIDE SEQUENCE [LARGE SCALE GENOMIC DNA]</scope>
    <source>
        <strain evidence="2">MBIC 11017</strain>
        <plasmid evidence="2">Plasmid pREB2</plasmid>
    </source>
</reference>